<dbReference type="AlphaFoldDB" id="A0A9J6E3S8"/>
<keyword evidence="1 2" id="KW-0175">Coiled coil</keyword>
<comment type="caution">
    <text evidence="4">The sequence shown here is derived from an EMBL/GenBank/DDBJ whole genome shotgun (WGS) entry which is preliminary data.</text>
</comment>
<dbReference type="Proteomes" id="UP000821866">
    <property type="component" value="Chromosome 4"/>
</dbReference>
<dbReference type="InterPro" id="IPR051655">
    <property type="entry name" value="FAM161"/>
</dbReference>
<reference evidence="4" key="2">
    <citation type="submission" date="2021-09" db="EMBL/GenBank/DDBJ databases">
        <authorList>
            <person name="Jia N."/>
            <person name="Wang J."/>
            <person name="Shi W."/>
            <person name="Du L."/>
            <person name="Sun Y."/>
            <person name="Zhan W."/>
            <person name="Jiang J."/>
            <person name="Wang Q."/>
            <person name="Zhang B."/>
            <person name="Ji P."/>
            <person name="Sakyi L.B."/>
            <person name="Cui X."/>
            <person name="Yuan T."/>
            <person name="Jiang B."/>
            <person name="Yang W."/>
            <person name="Lam T.T.-Y."/>
            <person name="Chang Q."/>
            <person name="Ding S."/>
            <person name="Wang X."/>
            <person name="Zhu J."/>
            <person name="Ruan X."/>
            <person name="Zhao L."/>
            <person name="Wei J."/>
            <person name="Que T."/>
            <person name="Du C."/>
            <person name="Cheng J."/>
            <person name="Dai P."/>
            <person name="Han X."/>
            <person name="Huang E."/>
            <person name="Gao Y."/>
            <person name="Liu J."/>
            <person name="Shao H."/>
            <person name="Ye R."/>
            <person name="Li L."/>
            <person name="Wei W."/>
            <person name="Wang X."/>
            <person name="Wang C."/>
            <person name="Huo Q."/>
            <person name="Li W."/>
            <person name="Guo W."/>
            <person name="Chen H."/>
            <person name="Chen S."/>
            <person name="Zhou L."/>
            <person name="Zhou L."/>
            <person name="Ni X."/>
            <person name="Tian J."/>
            <person name="Zhou Y."/>
            <person name="Sheng Y."/>
            <person name="Liu T."/>
            <person name="Pan Y."/>
            <person name="Xia L."/>
            <person name="Li J."/>
            <person name="Zhao F."/>
            <person name="Cao W."/>
        </authorList>
    </citation>
    <scope>NUCLEOTIDE SEQUENCE</scope>
    <source>
        <strain evidence="4">Rmic-2018</strain>
        <tissue evidence="4">Larvae</tissue>
    </source>
</reference>
<feature type="compositionally biased region" description="Low complexity" evidence="3">
    <location>
        <begin position="227"/>
        <end position="243"/>
    </location>
</feature>
<gene>
    <name evidence="4" type="ORF">HPB51_018112</name>
</gene>
<feature type="compositionally biased region" description="Low complexity" evidence="3">
    <location>
        <begin position="1"/>
        <end position="15"/>
    </location>
</feature>
<dbReference type="GO" id="GO:0044782">
    <property type="term" value="P:cilium organization"/>
    <property type="evidence" value="ECO:0007669"/>
    <property type="project" value="TreeGrafter"/>
</dbReference>
<feature type="coiled-coil region" evidence="2">
    <location>
        <begin position="93"/>
        <end position="156"/>
    </location>
</feature>
<keyword evidence="5" id="KW-1185">Reference proteome</keyword>
<dbReference type="PANTHER" id="PTHR21501:SF1">
    <property type="entry name" value="PROTEIN FAM-161"/>
    <property type="match status" value="1"/>
</dbReference>
<feature type="region of interest" description="Disordered" evidence="3">
    <location>
        <begin position="170"/>
        <end position="287"/>
    </location>
</feature>
<evidence type="ECO:0000313" key="5">
    <source>
        <dbReference type="Proteomes" id="UP000821866"/>
    </source>
</evidence>
<evidence type="ECO:0000256" key="2">
    <source>
        <dbReference type="SAM" id="Coils"/>
    </source>
</evidence>
<proteinExistence type="predicted"/>
<dbReference type="PANTHER" id="PTHR21501">
    <property type="entry name" value="PROTEIN FAM-161"/>
    <property type="match status" value="1"/>
</dbReference>
<feature type="region of interest" description="Disordered" evidence="3">
    <location>
        <begin position="1"/>
        <end position="25"/>
    </location>
</feature>
<dbReference type="GO" id="GO:0005929">
    <property type="term" value="C:cilium"/>
    <property type="evidence" value="ECO:0007669"/>
    <property type="project" value="TreeGrafter"/>
</dbReference>
<evidence type="ECO:0000313" key="4">
    <source>
        <dbReference type="EMBL" id="KAH8028688.1"/>
    </source>
</evidence>
<feature type="compositionally biased region" description="Polar residues" evidence="3">
    <location>
        <begin position="179"/>
        <end position="198"/>
    </location>
</feature>
<reference evidence="4" key="1">
    <citation type="journal article" date="2020" name="Cell">
        <title>Large-Scale Comparative Analyses of Tick Genomes Elucidate Their Genetic Diversity and Vector Capacities.</title>
        <authorList>
            <consortium name="Tick Genome and Microbiome Consortium (TIGMIC)"/>
            <person name="Jia N."/>
            <person name="Wang J."/>
            <person name="Shi W."/>
            <person name="Du L."/>
            <person name="Sun Y."/>
            <person name="Zhan W."/>
            <person name="Jiang J.F."/>
            <person name="Wang Q."/>
            <person name="Zhang B."/>
            <person name="Ji P."/>
            <person name="Bell-Sakyi L."/>
            <person name="Cui X.M."/>
            <person name="Yuan T.T."/>
            <person name="Jiang B.G."/>
            <person name="Yang W.F."/>
            <person name="Lam T.T."/>
            <person name="Chang Q.C."/>
            <person name="Ding S.J."/>
            <person name="Wang X.J."/>
            <person name="Zhu J.G."/>
            <person name="Ruan X.D."/>
            <person name="Zhao L."/>
            <person name="Wei J.T."/>
            <person name="Ye R.Z."/>
            <person name="Que T.C."/>
            <person name="Du C.H."/>
            <person name="Zhou Y.H."/>
            <person name="Cheng J.X."/>
            <person name="Dai P.F."/>
            <person name="Guo W.B."/>
            <person name="Han X.H."/>
            <person name="Huang E.J."/>
            <person name="Li L.F."/>
            <person name="Wei W."/>
            <person name="Gao Y.C."/>
            <person name="Liu J.Z."/>
            <person name="Shao H.Z."/>
            <person name="Wang X."/>
            <person name="Wang C.C."/>
            <person name="Yang T.C."/>
            <person name="Huo Q.B."/>
            <person name="Li W."/>
            <person name="Chen H.Y."/>
            <person name="Chen S.E."/>
            <person name="Zhou L.G."/>
            <person name="Ni X.B."/>
            <person name="Tian J.H."/>
            <person name="Sheng Y."/>
            <person name="Liu T."/>
            <person name="Pan Y.S."/>
            <person name="Xia L.Y."/>
            <person name="Li J."/>
            <person name="Zhao F."/>
            <person name="Cao W.C."/>
        </authorList>
    </citation>
    <scope>NUCLEOTIDE SEQUENCE</scope>
    <source>
        <strain evidence="4">Rmic-2018</strain>
    </source>
</reference>
<organism evidence="4 5">
    <name type="scientific">Rhipicephalus microplus</name>
    <name type="common">Cattle tick</name>
    <name type="synonym">Boophilus microplus</name>
    <dbReference type="NCBI Taxonomy" id="6941"/>
    <lineage>
        <taxon>Eukaryota</taxon>
        <taxon>Metazoa</taxon>
        <taxon>Ecdysozoa</taxon>
        <taxon>Arthropoda</taxon>
        <taxon>Chelicerata</taxon>
        <taxon>Arachnida</taxon>
        <taxon>Acari</taxon>
        <taxon>Parasitiformes</taxon>
        <taxon>Ixodida</taxon>
        <taxon>Ixodoidea</taxon>
        <taxon>Ixodidae</taxon>
        <taxon>Rhipicephalinae</taxon>
        <taxon>Rhipicephalus</taxon>
        <taxon>Boophilus</taxon>
    </lineage>
</organism>
<name>A0A9J6E3S8_RHIMP</name>
<evidence type="ECO:0000256" key="3">
    <source>
        <dbReference type="SAM" id="MobiDB-lite"/>
    </source>
</evidence>
<evidence type="ECO:0000256" key="1">
    <source>
        <dbReference type="ARBA" id="ARBA00023054"/>
    </source>
</evidence>
<protein>
    <submittedName>
        <fullName evidence="4">Uncharacterized protein</fullName>
    </submittedName>
</protein>
<dbReference type="GO" id="GO:0005856">
    <property type="term" value="C:cytoskeleton"/>
    <property type="evidence" value="ECO:0007669"/>
    <property type="project" value="UniProtKB-ARBA"/>
</dbReference>
<accession>A0A9J6E3S8</accession>
<sequence>MRSVSCSPRSSPASSDATDYPGAPRPALIVKMNACTILRQRELARRQESERREKHERAWAERRRQLDRAQLSDRLELVRRRILEPGPSAKERLRALRSDITDARCRRSTLEREAEYKREIQSMQARVRAMPLLLERQAVAAARRRLEQQYERKLKELGLSYEWVQQKAQQEPHDRQCEQRSFSAKQGSSAVSTRSRFQSAAVHRCPAIRSPPPESTTAVVVRRRSRSASSSLRSALSRTESASDLSGTPHDNDGPEGGLVAFTRTGDSSEEEMCDATGETRLALMDT</sequence>
<dbReference type="EMBL" id="JABSTU010000006">
    <property type="protein sequence ID" value="KAH8028688.1"/>
    <property type="molecule type" value="Genomic_DNA"/>
</dbReference>